<dbReference type="PROSITE" id="PS01359">
    <property type="entry name" value="ZF_PHD_1"/>
    <property type="match status" value="1"/>
</dbReference>
<feature type="domain" description="PHD-type" evidence="6">
    <location>
        <begin position="319"/>
        <end position="393"/>
    </location>
</feature>
<dbReference type="SMART" id="SM00249">
    <property type="entry name" value="PHD"/>
    <property type="match status" value="1"/>
</dbReference>
<reference evidence="9" key="3">
    <citation type="submission" date="2020-10" db="UniProtKB">
        <authorList>
            <consortium name="WormBaseParasite"/>
        </authorList>
    </citation>
    <scope>IDENTIFICATION</scope>
</reference>
<evidence type="ECO:0000259" key="6">
    <source>
        <dbReference type="PROSITE" id="PS50016"/>
    </source>
</evidence>
<dbReference type="Proteomes" id="UP000492820">
    <property type="component" value="Unassembled WGS sequence"/>
</dbReference>
<name>A0A068WJJ9_ECHGR</name>
<feature type="compositionally biased region" description="Low complexity" evidence="5">
    <location>
        <begin position="243"/>
        <end position="252"/>
    </location>
</feature>
<proteinExistence type="predicted"/>
<dbReference type="InterPro" id="IPR019786">
    <property type="entry name" value="Zinc_finger_PHD-type_CS"/>
</dbReference>
<feature type="region of interest" description="Disordered" evidence="5">
    <location>
        <begin position="203"/>
        <end position="299"/>
    </location>
</feature>
<evidence type="ECO:0000256" key="5">
    <source>
        <dbReference type="SAM" id="MobiDB-lite"/>
    </source>
</evidence>
<dbReference type="InterPro" id="IPR011011">
    <property type="entry name" value="Znf_FYVE_PHD"/>
</dbReference>
<dbReference type="InterPro" id="IPR001965">
    <property type="entry name" value="Znf_PHD"/>
</dbReference>
<evidence type="ECO:0000313" key="9">
    <source>
        <dbReference type="WBParaSite" id="EgrG_001052600"/>
    </source>
</evidence>
<sequence>MDPRIPVNQQNTPSILNNPQSNYMQPQMNKFGTNGHAPYMQQPMRPPNFQSPPRMGRNVATVGPLPGKMHHIEGMGEYSTESVMPIHNQVMGPNINAPGDPLSGSYQRGPPMYQHPTTSVMLPGPNLRAPHIPQQQSVYNQMPGQMPVDMLQQQRFQAPMQPPTASRFPIVSPSGQHTAEGGMMAPVPTPDATAMPPVGHSSPYDGGFGAKPVSGSAGVPRTLPPPMTSQQPFAPQQPPISSPMPMSQHQQPQPNPVIPMRSMEVTDPARQSTRQPPMGLQQHQQVPLSLPPPAQQPVGTIPPMPPSGSAPPFPMPAQGTVCLLCSRDLTEPPAPPSSMSGKVLSCNYPPVQCEAGCRGWFHLHCSGLTPEAFYLLKAEGPLVEWLCTTCATQAYPNIPYIRLRH</sequence>
<keyword evidence="2 4" id="KW-0863">Zinc-finger</keyword>
<dbReference type="PROSITE" id="PS50016">
    <property type="entry name" value="ZF_PHD_2"/>
    <property type="match status" value="1"/>
</dbReference>
<feature type="compositionally biased region" description="Polar residues" evidence="5">
    <location>
        <begin position="269"/>
        <end position="287"/>
    </location>
</feature>
<gene>
    <name evidence="7" type="ORF">EgrG_001052600</name>
</gene>
<dbReference type="AlphaFoldDB" id="A0A068WJJ9"/>
<dbReference type="OrthoDB" id="270215at2759"/>
<protein>
    <submittedName>
        <fullName evidence="7 9">Zinc finger PHD type</fullName>
    </submittedName>
</protein>
<keyword evidence="1" id="KW-0479">Metal-binding</keyword>
<dbReference type="SUPFAM" id="SSF57903">
    <property type="entry name" value="FYVE/PHD zinc finger"/>
    <property type="match status" value="1"/>
</dbReference>
<evidence type="ECO:0000256" key="4">
    <source>
        <dbReference type="PROSITE-ProRule" id="PRU00146"/>
    </source>
</evidence>
<evidence type="ECO:0000256" key="1">
    <source>
        <dbReference type="ARBA" id="ARBA00022723"/>
    </source>
</evidence>
<feature type="compositionally biased region" description="Pro residues" evidence="5">
    <location>
        <begin position="289"/>
        <end position="299"/>
    </location>
</feature>
<accession>A0A068WJJ9</accession>
<dbReference type="GO" id="GO:0008270">
    <property type="term" value="F:zinc ion binding"/>
    <property type="evidence" value="ECO:0007669"/>
    <property type="project" value="UniProtKB-KW"/>
</dbReference>
<dbReference type="Gene3D" id="3.30.40.10">
    <property type="entry name" value="Zinc/RING finger domain, C3HC4 (zinc finger)"/>
    <property type="match status" value="1"/>
</dbReference>
<keyword evidence="3" id="KW-0862">Zinc</keyword>
<evidence type="ECO:0000313" key="7">
    <source>
        <dbReference type="EMBL" id="CDS17759.1"/>
    </source>
</evidence>
<reference evidence="7 8" key="1">
    <citation type="journal article" date="2013" name="Nature">
        <title>The genomes of four tapeworm species reveal adaptations to parasitism.</title>
        <authorList>
            <person name="Tsai I.J."/>
            <person name="Zarowiecki M."/>
            <person name="Holroyd N."/>
            <person name="Garciarrubio A."/>
            <person name="Sanchez-Flores A."/>
            <person name="Brooks K.L."/>
            <person name="Tracey A."/>
            <person name="Bobes R.J."/>
            <person name="Fragoso G."/>
            <person name="Sciutto E."/>
            <person name="Aslett M."/>
            <person name="Beasley H."/>
            <person name="Bennett H.M."/>
            <person name="Cai J."/>
            <person name="Camicia F."/>
            <person name="Clark R."/>
            <person name="Cucher M."/>
            <person name="De Silva N."/>
            <person name="Day T.A."/>
            <person name="Deplazes P."/>
            <person name="Estrada K."/>
            <person name="Fernandez C."/>
            <person name="Holland P.W."/>
            <person name="Hou J."/>
            <person name="Hu S."/>
            <person name="Huckvale T."/>
            <person name="Hung S.S."/>
            <person name="Kamenetzky L."/>
            <person name="Keane J.A."/>
            <person name="Kiss F."/>
            <person name="Koziol U."/>
            <person name="Lambert O."/>
            <person name="Liu K."/>
            <person name="Luo X."/>
            <person name="Luo Y."/>
            <person name="Macchiaroli N."/>
            <person name="Nichol S."/>
            <person name="Paps J."/>
            <person name="Parkinson J."/>
            <person name="Pouchkina-Stantcheva N."/>
            <person name="Riddiford N."/>
            <person name="Rosenzvit M."/>
            <person name="Salinas G."/>
            <person name="Wasmuth J.D."/>
            <person name="Zamanian M."/>
            <person name="Zheng Y."/>
            <person name="Cai X."/>
            <person name="Soberon X."/>
            <person name="Olson P.D."/>
            <person name="Laclette J.P."/>
            <person name="Brehm K."/>
            <person name="Berriman M."/>
            <person name="Garciarrubio A."/>
            <person name="Bobes R.J."/>
            <person name="Fragoso G."/>
            <person name="Sanchez-Flores A."/>
            <person name="Estrada K."/>
            <person name="Cevallos M.A."/>
            <person name="Morett E."/>
            <person name="Gonzalez V."/>
            <person name="Portillo T."/>
            <person name="Ochoa-Leyva A."/>
            <person name="Jose M.V."/>
            <person name="Sciutto E."/>
            <person name="Landa A."/>
            <person name="Jimenez L."/>
            <person name="Valdes V."/>
            <person name="Carrero J.C."/>
            <person name="Larralde C."/>
            <person name="Morales-Montor J."/>
            <person name="Limon-Lason J."/>
            <person name="Soberon X."/>
            <person name="Laclette J.P."/>
        </authorList>
    </citation>
    <scope>NUCLEOTIDE SEQUENCE [LARGE SCALE GENOMIC DNA]</scope>
</reference>
<evidence type="ECO:0000256" key="3">
    <source>
        <dbReference type="ARBA" id="ARBA00022833"/>
    </source>
</evidence>
<reference evidence="7" key="2">
    <citation type="submission" date="2014-06" db="EMBL/GenBank/DDBJ databases">
        <authorList>
            <person name="Aslett M."/>
        </authorList>
    </citation>
    <scope>NUCLEOTIDE SEQUENCE</scope>
</reference>
<evidence type="ECO:0000256" key="2">
    <source>
        <dbReference type="ARBA" id="ARBA00022771"/>
    </source>
</evidence>
<dbReference type="InterPro" id="IPR019787">
    <property type="entry name" value="Znf_PHD-finger"/>
</dbReference>
<organism evidence="7">
    <name type="scientific">Echinococcus granulosus</name>
    <name type="common">Hydatid tapeworm</name>
    <dbReference type="NCBI Taxonomy" id="6210"/>
    <lineage>
        <taxon>Eukaryota</taxon>
        <taxon>Metazoa</taxon>
        <taxon>Spiralia</taxon>
        <taxon>Lophotrochozoa</taxon>
        <taxon>Platyhelminthes</taxon>
        <taxon>Cestoda</taxon>
        <taxon>Eucestoda</taxon>
        <taxon>Cyclophyllidea</taxon>
        <taxon>Taeniidae</taxon>
        <taxon>Echinococcus</taxon>
        <taxon>Echinococcus granulosus group</taxon>
    </lineage>
</organism>
<dbReference type="EMBL" id="LK028577">
    <property type="protein sequence ID" value="CDS17759.1"/>
    <property type="molecule type" value="Genomic_DNA"/>
</dbReference>
<dbReference type="InterPro" id="IPR013083">
    <property type="entry name" value="Znf_RING/FYVE/PHD"/>
</dbReference>
<dbReference type="WBParaSite" id="EgrG_001052600">
    <property type="protein sequence ID" value="EgrG_001052600"/>
    <property type="gene ID" value="EgrG_001052600"/>
</dbReference>
<evidence type="ECO:0000313" key="8">
    <source>
        <dbReference type="Proteomes" id="UP000492820"/>
    </source>
</evidence>